<feature type="region of interest" description="Disordered" evidence="4">
    <location>
        <begin position="909"/>
        <end position="935"/>
    </location>
</feature>
<dbReference type="SUPFAM" id="SSF56112">
    <property type="entry name" value="Protein kinase-like (PK-like)"/>
    <property type="match status" value="1"/>
</dbReference>
<dbReference type="GO" id="GO:1990234">
    <property type="term" value="C:transferase complex"/>
    <property type="evidence" value="ECO:0007669"/>
    <property type="project" value="UniProtKB-ARBA"/>
</dbReference>
<dbReference type="Gene3D" id="1.25.40.10">
    <property type="entry name" value="Tetratricopeptide repeat domain"/>
    <property type="match status" value="1"/>
</dbReference>
<gene>
    <name evidence="6" type="ORF">SmJEL517_g01999</name>
</gene>
<dbReference type="OrthoDB" id="408683at2759"/>
<dbReference type="GO" id="GO:0007165">
    <property type="term" value="P:signal transduction"/>
    <property type="evidence" value="ECO:0007669"/>
    <property type="project" value="InterPro"/>
</dbReference>
<name>A0A507C8Y1_9FUNG</name>
<dbReference type="Gene3D" id="3.40.50.10140">
    <property type="entry name" value="Toll/interleukin-1 receptor homology (TIR) domain"/>
    <property type="match status" value="1"/>
</dbReference>
<dbReference type="EMBL" id="QEAO01000007">
    <property type="protein sequence ID" value="TPX35798.1"/>
    <property type="molecule type" value="Genomic_DNA"/>
</dbReference>
<feature type="domain" description="Protein kinase" evidence="5">
    <location>
        <begin position="328"/>
        <end position="604"/>
    </location>
</feature>
<evidence type="ECO:0000256" key="3">
    <source>
        <dbReference type="PROSITE-ProRule" id="PRU00221"/>
    </source>
</evidence>
<evidence type="ECO:0000313" key="7">
    <source>
        <dbReference type="Proteomes" id="UP000319731"/>
    </source>
</evidence>
<keyword evidence="7" id="KW-1185">Reference proteome</keyword>
<dbReference type="STRING" id="1806994.A0A507C8Y1"/>
<dbReference type="SUPFAM" id="SSF52200">
    <property type="entry name" value="Toll/Interleukin receptor TIR domain"/>
    <property type="match status" value="1"/>
</dbReference>
<feature type="repeat" description="WD" evidence="3">
    <location>
        <begin position="1301"/>
        <end position="1343"/>
    </location>
</feature>
<comment type="caution">
    <text evidence="6">The sequence shown here is derived from an EMBL/GenBank/DDBJ whole genome shotgun (WGS) entry which is preliminary data.</text>
</comment>
<dbReference type="Gene3D" id="1.10.510.10">
    <property type="entry name" value="Transferase(Phosphotransferase) domain 1"/>
    <property type="match status" value="1"/>
</dbReference>
<evidence type="ECO:0000256" key="1">
    <source>
        <dbReference type="ARBA" id="ARBA00022574"/>
    </source>
</evidence>
<dbReference type="SMART" id="SM00220">
    <property type="entry name" value="S_TKc"/>
    <property type="match status" value="1"/>
</dbReference>
<dbReference type="InterPro" id="IPR035897">
    <property type="entry name" value="Toll_tir_struct_dom_sf"/>
</dbReference>
<evidence type="ECO:0000259" key="5">
    <source>
        <dbReference type="PROSITE" id="PS50011"/>
    </source>
</evidence>
<keyword evidence="2" id="KW-0677">Repeat</keyword>
<dbReference type="InterPro" id="IPR008271">
    <property type="entry name" value="Ser/Thr_kinase_AS"/>
</dbReference>
<accession>A0A507C8Y1</accession>
<dbReference type="Pfam" id="PF12928">
    <property type="entry name" value="tRNA_int_end_N2"/>
    <property type="match status" value="1"/>
</dbReference>
<keyword evidence="1 3" id="KW-0853">WD repeat</keyword>
<dbReference type="RefSeq" id="XP_031026230.1">
    <property type="nucleotide sequence ID" value="XM_031167927.1"/>
</dbReference>
<dbReference type="GO" id="GO:0005524">
    <property type="term" value="F:ATP binding"/>
    <property type="evidence" value="ECO:0007669"/>
    <property type="project" value="InterPro"/>
</dbReference>
<organism evidence="6 7">
    <name type="scientific">Synchytrium microbalum</name>
    <dbReference type="NCBI Taxonomy" id="1806994"/>
    <lineage>
        <taxon>Eukaryota</taxon>
        <taxon>Fungi</taxon>
        <taxon>Fungi incertae sedis</taxon>
        <taxon>Chytridiomycota</taxon>
        <taxon>Chytridiomycota incertae sedis</taxon>
        <taxon>Chytridiomycetes</taxon>
        <taxon>Synchytriales</taxon>
        <taxon>Synchytriaceae</taxon>
        <taxon>Synchytrium</taxon>
    </lineage>
</organism>
<dbReference type="InterPro" id="IPR015943">
    <property type="entry name" value="WD40/YVTN_repeat-like_dom_sf"/>
</dbReference>
<dbReference type="Pfam" id="PF00069">
    <property type="entry name" value="Pkinase"/>
    <property type="match status" value="1"/>
</dbReference>
<sequence>MATIDQSLSKDCEFVDAEPDLELVPDLEDEERFSDEEADVKLAKSKLVKNEVDEEDEEEGIPDFSALLLSREHTMAIRGLKLGEPNGSDEHRTKLQESMDAYMLVLSEERRAAKRTIVEATWLPKERMAEIIQPTGVHFMTTGRLTVKGKLRLFPEETLYLMERSVVVLRVGAGLVSLQQAYLLLLDSWCTLEKCQAYMYLRRLGYCVYRHSLLKESDLIIPQADKALNDLEPTKSTVIVWKPLNQVLSFLLSRFTSWWKPPRKSNVYDALVNTSECISFDDIYKQLRVIPLPILESPLSATWALDFDAYKPRSHFKKSNPGPPSFSFTVIKSTDSIPISSEFEHLQSQVPDIPVKLVVLDGAVEKAYYNGAEVAVKSIDVNGQRQNVLNLRKEAGVLISLRHPNIVYFYGITETTNLHRRRYLVMEYMEGGSLDGRITSMTDWKERFKIAMDVVRGLLHIHFRKILHRDLKSANILLDGTGRAKLADFGLASQSAADLASAGKIGTMAYMAPELNAGTSQATEATDVYSLGVLLCEIGSCIGPYGVPLEKITSGNIKWFWLGNTPKMDRWPCPIPFKELIVRCLSIQPESRPTANQVMEYMQLYQDEMLQYGLVKTGSSASLLAPNPPQSALDNFAQRFGPTSWQCNLKFKAHSFFISYRVSSDSLSAKLLWYELRNNELHGYLDEECLQPSMSFEASFLAGLLRSRIIVLIVSKHAILPFREADKKPDNMLLEWENALEAKNSKQSRVYPVFVASQDKQGKWVEFTDFDISVFPNVKHAHPMSKTQLTIRETVQRMFAIEGTKVFKVDRNMIPGLKIVLQSQIAVDSDRAAELAQLQYQKGEFEKAVYWAKMCIDLTSHATGHYIYGLCLEDGSGGESKNTALASEQFQKASERGSMDARIYLQSRSSLQTTSNPSSAGSSATSSMGVLSSDDANSKTTKAIQKLSGFPKAQSFWTENFGLVEEVEFQKFVNAVRLESDDIMLRRLKTDSVETKAFRAMICQSAVDRVWIHDLLLFLREHKATPASSVADVLAVAIDSPEDASSSPNQGVAVAVTSSAVGPPISPVTPISPVLPVTSGPLETRREIITLTGHAKSVYSLFALPSPDNCVFSGSGDNTIKKWSFMTNQCEMTFSGHTGFLNSVDSVFVFQGVLYSASRDKTAKQWDLKTGKVIRTYKGHTGPVWGLHVIPQRLFTASADKTIREYDTNSGQLVKVYTGHTNEVFTVWVDGTVNRMFSASQDKRIIEWNIQSGKQVKTYLGHTNSVYSVKALSELNRMWSGSWDETIREWNTVTGDCVRVYSGHTGSVSTLCVLGAPNFRLYSGSHDRSIREWDINTGQVVRQYIGHTNYLTSIFCLLPSNLMFSASLGTTMRVWDITP</sequence>
<dbReference type="PANTHER" id="PTHR22847:SF637">
    <property type="entry name" value="WD REPEAT DOMAIN 5B"/>
    <property type="match status" value="1"/>
</dbReference>
<dbReference type="SUPFAM" id="SSF81901">
    <property type="entry name" value="HCP-like"/>
    <property type="match status" value="1"/>
</dbReference>
<evidence type="ECO:0000313" key="6">
    <source>
        <dbReference type="EMBL" id="TPX35798.1"/>
    </source>
</evidence>
<dbReference type="InterPro" id="IPR011990">
    <property type="entry name" value="TPR-like_helical_dom_sf"/>
</dbReference>
<dbReference type="SUPFAM" id="SSF50978">
    <property type="entry name" value="WD40 repeat-like"/>
    <property type="match status" value="1"/>
</dbReference>
<dbReference type="PROSITE" id="PS00108">
    <property type="entry name" value="PROTEIN_KINASE_ST"/>
    <property type="match status" value="1"/>
</dbReference>
<dbReference type="PROSITE" id="PS50082">
    <property type="entry name" value="WD_REPEATS_2"/>
    <property type="match status" value="7"/>
</dbReference>
<dbReference type="InterPro" id="IPR000157">
    <property type="entry name" value="TIR_dom"/>
</dbReference>
<dbReference type="GO" id="GO:0004672">
    <property type="term" value="F:protein kinase activity"/>
    <property type="evidence" value="ECO:0007669"/>
    <property type="project" value="InterPro"/>
</dbReference>
<dbReference type="SMART" id="SM00320">
    <property type="entry name" value="WD40"/>
    <property type="match status" value="7"/>
</dbReference>
<dbReference type="Gene3D" id="2.130.10.10">
    <property type="entry name" value="YVTN repeat-like/Quinoprotein amine dehydrogenase"/>
    <property type="match status" value="2"/>
</dbReference>
<reference evidence="6 7" key="1">
    <citation type="journal article" date="2019" name="Sci. Rep.">
        <title>Comparative genomics of chytrid fungi reveal insights into the obligate biotrophic and pathogenic lifestyle of Synchytrium endobioticum.</title>
        <authorList>
            <person name="van de Vossenberg B.T.L.H."/>
            <person name="Warris S."/>
            <person name="Nguyen H.D.T."/>
            <person name="van Gent-Pelzer M.P.E."/>
            <person name="Joly D.L."/>
            <person name="van de Geest H.C."/>
            <person name="Bonants P.J.M."/>
            <person name="Smith D.S."/>
            <person name="Levesque C.A."/>
            <person name="van der Lee T.A.J."/>
        </authorList>
    </citation>
    <scope>NUCLEOTIDE SEQUENCE [LARGE SCALE GENOMIC DNA]</scope>
    <source>
        <strain evidence="6 7">JEL517</strain>
    </source>
</reference>
<dbReference type="InterPro" id="IPR001680">
    <property type="entry name" value="WD40_rpt"/>
</dbReference>
<dbReference type="PANTHER" id="PTHR22847">
    <property type="entry name" value="WD40 REPEAT PROTEIN"/>
    <property type="match status" value="1"/>
</dbReference>
<feature type="repeat" description="WD" evidence="3">
    <location>
        <begin position="1344"/>
        <end position="1379"/>
    </location>
</feature>
<feature type="repeat" description="WD" evidence="3">
    <location>
        <begin position="1177"/>
        <end position="1216"/>
    </location>
</feature>
<dbReference type="Proteomes" id="UP000319731">
    <property type="component" value="Unassembled WGS sequence"/>
</dbReference>
<feature type="repeat" description="WD" evidence="3">
    <location>
        <begin position="1091"/>
        <end position="1133"/>
    </location>
</feature>
<dbReference type="Pfam" id="PF00400">
    <property type="entry name" value="WD40"/>
    <property type="match status" value="6"/>
</dbReference>
<feature type="repeat" description="WD" evidence="3">
    <location>
        <begin position="1259"/>
        <end position="1300"/>
    </location>
</feature>
<protein>
    <recommendedName>
        <fullName evidence="5">Protein kinase domain-containing protein</fullName>
    </recommendedName>
</protein>
<feature type="compositionally biased region" description="Low complexity" evidence="4">
    <location>
        <begin position="913"/>
        <end position="927"/>
    </location>
</feature>
<proteinExistence type="predicted"/>
<dbReference type="GeneID" id="42003224"/>
<dbReference type="InterPro" id="IPR036322">
    <property type="entry name" value="WD40_repeat_dom_sf"/>
</dbReference>
<dbReference type="InterPro" id="IPR024336">
    <property type="entry name" value="tRNA_splic_suSen54_N"/>
</dbReference>
<feature type="repeat" description="WD" evidence="3">
    <location>
        <begin position="1217"/>
        <end position="1258"/>
    </location>
</feature>
<dbReference type="CDD" id="cd00200">
    <property type="entry name" value="WD40"/>
    <property type="match status" value="1"/>
</dbReference>
<dbReference type="InterPro" id="IPR000719">
    <property type="entry name" value="Prot_kinase_dom"/>
</dbReference>
<feature type="repeat" description="WD" evidence="3">
    <location>
        <begin position="1134"/>
        <end position="1176"/>
    </location>
</feature>
<evidence type="ECO:0000256" key="4">
    <source>
        <dbReference type="SAM" id="MobiDB-lite"/>
    </source>
</evidence>
<dbReference type="Pfam" id="PF13676">
    <property type="entry name" value="TIR_2"/>
    <property type="match status" value="1"/>
</dbReference>
<evidence type="ECO:0000256" key="2">
    <source>
        <dbReference type="ARBA" id="ARBA00022737"/>
    </source>
</evidence>
<dbReference type="InterPro" id="IPR011009">
    <property type="entry name" value="Kinase-like_dom_sf"/>
</dbReference>
<dbReference type="PROSITE" id="PS50294">
    <property type="entry name" value="WD_REPEATS_REGION"/>
    <property type="match status" value="2"/>
</dbReference>
<dbReference type="PROSITE" id="PS50011">
    <property type="entry name" value="PROTEIN_KINASE_DOM"/>
    <property type="match status" value="1"/>
</dbReference>